<feature type="domain" description="Amine oxidase" evidence="1">
    <location>
        <begin position="13"/>
        <end position="467"/>
    </location>
</feature>
<dbReference type="Pfam" id="PF01593">
    <property type="entry name" value="Amino_oxidase"/>
    <property type="match status" value="1"/>
</dbReference>
<reference evidence="2" key="1">
    <citation type="journal article" date="2014" name="Insect Biochem. Mol. Biol.">
        <title>An insight into the sialome of the frog biting fly, Corethrella appendiculata.</title>
        <authorList>
            <person name="Ribeiro J.M.C."/>
            <person name="Chagas A.C."/>
            <person name="Pham V.M."/>
            <person name="Lounibos L.P."/>
            <person name="Calvo E."/>
        </authorList>
    </citation>
    <scope>NUCLEOTIDE SEQUENCE</scope>
    <source>
        <tissue evidence="2">Salivary glands</tissue>
    </source>
</reference>
<dbReference type="Gene3D" id="3.50.50.60">
    <property type="entry name" value="FAD/NAD(P)-binding domain"/>
    <property type="match status" value="1"/>
</dbReference>
<evidence type="ECO:0000259" key="1">
    <source>
        <dbReference type="Pfam" id="PF01593"/>
    </source>
</evidence>
<dbReference type="InterPro" id="IPR050281">
    <property type="entry name" value="Flavin_monoamine_oxidase"/>
</dbReference>
<sequence length="491" mass="55993">MNPKIVIVGAGASGIAAATKLLEHGYKNLLVLEAENRIGGRIHTIPFGKNVLDLGAQWCHGVKDNTVYKLASHLDVLESNTSRYESFRLIKSNGEKVPQDIIDRLLIIIGEILKNYPDEIANFKGSLGSFIVDKYQQILQREENKDIDPEVASGFLDFFHKYENSIEASDTWYDTSASGYLHYWECDGDHLLNWRDKGYKTVLDILMKKYPTETENSIDLTDKILLNKSVSKIHWNFGEDNLVNIKCTDGSNYLCDHVILTVSLGVLKENYELFFEPKLPNLKKNAIQGLTLGTVDKLYLEFEKPFWSEDFDGYSLMWTKGDLDEIRTMKNSWVEDVFGFYPVDYQPNILCGWISGKNARRMEMCDEEEVKNTCVILLKKFLKDDNLPAPVRIKRTQWFSNKNFRGSYSFRSIATDALNTCAAHLARPLTNSLGTPVVLFGGEATSEHYYSTVHGAIESGWREADRIRSIYEKKITTINFDCELKADEVNC</sequence>
<dbReference type="SUPFAM" id="SSF54373">
    <property type="entry name" value="FAD-linked reductases, C-terminal domain"/>
    <property type="match status" value="1"/>
</dbReference>
<proteinExistence type="evidence at transcript level"/>
<dbReference type="SUPFAM" id="SSF51905">
    <property type="entry name" value="FAD/NAD(P)-binding domain"/>
    <property type="match status" value="1"/>
</dbReference>
<evidence type="ECO:0000313" key="2">
    <source>
        <dbReference type="EMBL" id="JAB57772.1"/>
    </source>
</evidence>
<accession>U5EUZ7</accession>
<dbReference type="InterPro" id="IPR036188">
    <property type="entry name" value="FAD/NAD-bd_sf"/>
</dbReference>
<dbReference type="PANTHER" id="PTHR10742:SF398">
    <property type="entry name" value="AMINE OXIDASE DOMAIN-CONTAINING PROTEIN-RELATED"/>
    <property type="match status" value="1"/>
</dbReference>
<dbReference type="EMBL" id="GANO01002099">
    <property type="protein sequence ID" value="JAB57772.1"/>
    <property type="molecule type" value="mRNA"/>
</dbReference>
<organism evidence="2">
    <name type="scientific">Corethrella appendiculata</name>
    <dbReference type="NCBI Taxonomy" id="1370023"/>
    <lineage>
        <taxon>Eukaryota</taxon>
        <taxon>Metazoa</taxon>
        <taxon>Ecdysozoa</taxon>
        <taxon>Arthropoda</taxon>
        <taxon>Hexapoda</taxon>
        <taxon>Insecta</taxon>
        <taxon>Pterygota</taxon>
        <taxon>Neoptera</taxon>
        <taxon>Endopterygota</taxon>
        <taxon>Diptera</taxon>
        <taxon>Nematocera</taxon>
        <taxon>Culicoidea</taxon>
        <taxon>Chaoboridae</taxon>
        <taxon>Corethrella</taxon>
    </lineage>
</organism>
<dbReference type="Gene3D" id="3.90.660.10">
    <property type="match status" value="1"/>
</dbReference>
<protein>
    <submittedName>
        <fullName evidence="2">Putative amine oxidase</fullName>
    </submittedName>
</protein>
<name>U5EUZ7_9DIPT</name>
<dbReference type="InterPro" id="IPR002937">
    <property type="entry name" value="Amino_oxidase"/>
</dbReference>
<dbReference type="AlphaFoldDB" id="U5EUZ7"/>
<dbReference type="PANTHER" id="PTHR10742">
    <property type="entry name" value="FLAVIN MONOAMINE OXIDASE"/>
    <property type="match status" value="1"/>
</dbReference>
<feature type="non-terminal residue" evidence="2">
    <location>
        <position position="491"/>
    </location>
</feature>
<dbReference type="GO" id="GO:0046592">
    <property type="term" value="F:polyamine oxidase activity"/>
    <property type="evidence" value="ECO:0007669"/>
    <property type="project" value="TreeGrafter"/>
</dbReference>